<protein>
    <submittedName>
        <fullName evidence="3">Uncharacterized protein</fullName>
    </submittedName>
</protein>
<sequence length="83" mass="9173">MPGTQPSQLLTPLFSPNEGTMALTTGIIMMFKGMFNFLTTQRPMPFASTQAGPSHPPPSPRGQQPNSHRKFRLKPHHQICLCA</sequence>
<reference evidence="3 4" key="1">
    <citation type="submission" date="2017-11" db="EMBL/GenBank/DDBJ databases">
        <title>De novo assembly and phasing of dikaryotic genomes from two isolates of Puccinia coronata f. sp. avenae, the causal agent of oat crown rust.</title>
        <authorList>
            <person name="Miller M.E."/>
            <person name="Zhang Y."/>
            <person name="Omidvar V."/>
            <person name="Sperschneider J."/>
            <person name="Schwessinger B."/>
            <person name="Raley C."/>
            <person name="Palmer J.M."/>
            <person name="Garnica D."/>
            <person name="Upadhyaya N."/>
            <person name="Rathjen J."/>
            <person name="Taylor J.M."/>
            <person name="Park R.F."/>
            <person name="Dodds P.N."/>
            <person name="Hirsch C.D."/>
            <person name="Kianian S.F."/>
            <person name="Figueroa M."/>
        </authorList>
    </citation>
    <scope>NUCLEOTIDE SEQUENCE [LARGE SCALE GENOMIC DNA]</scope>
    <source>
        <strain evidence="3">12SD80</strain>
    </source>
</reference>
<evidence type="ECO:0000313" key="4">
    <source>
        <dbReference type="Proteomes" id="UP000235392"/>
    </source>
</evidence>
<keyword evidence="2" id="KW-0472">Membrane</keyword>
<feature type="compositionally biased region" description="Polar residues" evidence="1">
    <location>
        <begin position="42"/>
        <end position="52"/>
    </location>
</feature>
<proteinExistence type="predicted"/>
<organism evidence="3 4">
    <name type="scientific">Puccinia coronata f. sp. avenae</name>
    <dbReference type="NCBI Taxonomy" id="200324"/>
    <lineage>
        <taxon>Eukaryota</taxon>
        <taxon>Fungi</taxon>
        <taxon>Dikarya</taxon>
        <taxon>Basidiomycota</taxon>
        <taxon>Pucciniomycotina</taxon>
        <taxon>Pucciniomycetes</taxon>
        <taxon>Pucciniales</taxon>
        <taxon>Pucciniaceae</taxon>
        <taxon>Puccinia</taxon>
    </lineage>
</organism>
<dbReference type="Proteomes" id="UP000235392">
    <property type="component" value="Unassembled WGS sequence"/>
</dbReference>
<feature type="transmembrane region" description="Helical" evidence="2">
    <location>
        <begin position="20"/>
        <end position="38"/>
    </location>
</feature>
<keyword evidence="2" id="KW-0812">Transmembrane</keyword>
<evidence type="ECO:0000256" key="1">
    <source>
        <dbReference type="SAM" id="MobiDB-lite"/>
    </source>
</evidence>
<dbReference type="AlphaFoldDB" id="A0A2N5RXC5"/>
<feature type="region of interest" description="Disordered" evidence="1">
    <location>
        <begin position="42"/>
        <end position="73"/>
    </location>
</feature>
<name>A0A2N5RXC5_9BASI</name>
<dbReference type="EMBL" id="PGCI01001318">
    <property type="protein sequence ID" value="PLW05613.1"/>
    <property type="molecule type" value="Genomic_DNA"/>
</dbReference>
<keyword evidence="2" id="KW-1133">Transmembrane helix</keyword>
<evidence type="ECO:0000256" key="2">
    <source>
        <dbReference type="SAM" id="Phobius"/>
    </source>
</evidence>
<gene>
    <name evidence="3" type="ORF">PCASD_26648</name>
</gene>
<evidence type="ECO:0000313" key="3">
    <source>
        <dbReference type="EMBL" id="PLW05613.1"/>
    </source>
</evidence>
<accession>A0A2N5RXC5</accession>
<comment type="caution">
    <text evidence="3">The sequence shown here is derived from an EMBL/GenBank/DDBJ whole genome shotgun (WGS) entry which is preliminary data.</text>
</comment>